<keyword evidence="1" id="KW-0812">Transmembrane</keyword>
<gene>
    <name evidence="2" type="ORF">A2943_02185</name>
</gene>
<evidence type="ECO:0000313" key="3">
    <source>
        <dbReference type="Proteomes" id="UP000176185"/>
    </source>
</evidence>
<name>A0A1F4XFX0_9BACT</name>
<protein>
    <recommendedName>
        <fullName evidence="4">Type II secretion system protein</fullName>
    </recommendedName>
</protein>
<dbReference type="NCBIfam" id="TIGR02532">
    <property type="entry name" value="IV_pilin_GFxxxE"/>
    <property type="match status" value="1"/>
</dbReference>
<evidence type="ECO:0008006" key="4">
    <source>
        <dbReference type="Google" id="ProtNLM"/>
    </source>
</evidence>
<evidence type="ECO:0000313" key="2">
    <source>
        <dbReference type="EMBL" id="OGC80484.1"/>
    </source>
</evidence>
<keyword evidence="1" id="KW-0472">Membrane</keyword>
<accession>A0A1F4XFX0</accession>
<dbReference type="Pfam" id="PF07963">
    <property type="entry name" value="N_methyl"/>
    <property type="match status" value="1"/>
</dbReference>
<dbReference type="AlphaFoldDB" id="A0A1F4XFX0"/>
<organism evidence="2 3">
    <name type="scientific">Candidatus Adlerbacteria bacterium RIFCSPLOWO2_01_FULL_51_16</name>
    <dbReference type="NCBI Taxonomy" id="1797243"/>
    <lineage>
        <taxon>Bacteria</taxon>
        <taxon>Candidatus Adleribacteriota</taxon>
    </lineage>
</organism>
<proteinExistence type="predicted"/>
<comment type="caution">
    <text evidence="2">The sequence shown here is derived from an EMBL/GenBank/DDBJ whole genome shotgun (WGS) entry which is preliminary data.</text>
</comment>
<dbReference type="Proteomes" id="UP000176185">
    <property type="component" value="Unassembled WGS sequence"/>
</dbReference>
<keyword evidence="1" id="KW-1133">Transmembrane helix</keyword>
<evidence type="ECO:0000256" key="1">
    <source>
        <dbReference type="SAM" id="Phobius"/>
    </source>
</evidence>
<reference evidence="2 3" key="1">
    <citation type="journal article" date="2016" name="Nat. Commun.">
        <title>Thousands of microbial genomes shed light on interconnected biogeochemical processes in an aquifer system.</title>
        <authorList>
            <person name="Anantharaman K."/>
            <person name="Brown C.T."/>
            <person name="Hug L.A."/>
            <person name="Sharon I."/>
            <person name="Castelle C.J."/>
            <person name="Probst A.J."/>
            <person name="Thomas B.C."/>
            <person name="Singh A."/>
            <person name="Wilkins M.J."/>
            <person name="Karaoz U."/>
            <person name="Brodie E.L."/>
            <person name="Williams K.H."/>
            <person name="Hubbard S.S."/>
            <person name="Banfield J.F."/>
        </authorList>
    </citation>
    <scope>NUCLEOTIDE SEQUENCE [LARGE SCALE GENOMIC DNA]</scope>
</reference>
<dbReference type="InterPro" id="IPR012902">
    <property type="entry name" value="N_methyl_site"/>
</dbReference>
<feature type="transmembrane region" description="Helical" evidence="1">
    <location>
        <begin position="18"/>
        <end position="39"/>
    </location>
</feature>
<sequence length="155" mass="16828">MTNHPRVHNKGFTLLETLIYIALLGMLLTGVLLTAYPLFTGAERITKNVTAEGEAAFILRKISWALSSATSVSVPNSTTLTIQHASAGQLKFDLNVDSLELNDTFPLNASRAPVTSFSVTNTPASGGTPRYIEIEFDSGARHIGPVRHYLLPYIL</sequence>
<dbReference type="STRING" id="1797243.A2943_02185"/>
<dbReference type="EMBL" id="MEWX01000021">
    <property type="protein sequence ID" value="OGC80484.1"/>
    <property type="molecule type" value="Genomic_DNA"/>
</dbReference>